<dbReference type="Gene3D" id="3.40.50.2300">
    <property type="match status" value="1"/>
</dbReference>
<organism evidence="4 5">
    <name type="scientific">Schwartzia succinivorans DSM 10502</name>
    <dbReference type="NCBI Taxonomy" id="1123243"/>
    <lineage>
        <taxon>Bacteria</taxon>
        <taxon>Bacillati</taxon>
        <taxon>Bacillota</taxon>
        <taxon>Negativicutes</taxon>
        <taxon>Selenomonadales</taxon>
        <taxon>Selenomonadaceae</taxon>
        <taxon>Schwartzia</taxon>
    </lineage>
</organism>
<reference evidence="4 5" key="1">
    <citation type="submission" date="2016-11" db="EMBL/GenBank/DDBJ databases">
        <authorList>
            <person name="Jaros S."/>
            <person name="Januszkiewicz K."/>
            <person name="Wedrychowicz H."/>
        </authorList>
    </citation>
    <scope>NUCLEOTIDE SEQUENCE [LARGE SCALE GENOMIC DNA]</scope>
    <source>
        <strain evidence="4 5">DSM 10502</strain>
    </source>
</reference>
<dbReference type="PROSITE" id="PS50110">
    <property type="entry name" value="RESPONSE_REGULATORY"/>
    <property type="match status" value="1"/>
</dbReference>
<feature type="modified residue" description="4-aspartylphosphate" evidence="2">
    <location>
        <position position="180"/>
    </location>
</feature>
<dbReference type="InterPro" id="IPR011006">
    <property type="entry name" value="CheY-like_superfamily"/>
</dbReference>
<dbReference type="GO" id="GO:0000160">
    <property type="term" value="P:phosphorelay signal transduction system"/>
    <property type="evidence" value="ECO:0007669"/>
    <property type="project" value="InterPro"/>
</dbReference>
<evidence type="ECO:0000259" key="3">
    <source>
        <dbReference type="PROSITE" id="PS50110"/>
    </source>
</evidence>
<dbReference type="OrthoDB" id="1706569at2"/>
<dbReference type="AlphaFoldDB" id="A0A1M4W6R8"/>
<evidence type="ECO:0000256" key="1">
    <source>
        <dbReference type="ARBA" id="ARBA00022553"/>
    </source>
</evidence>
<protein>
    <submittedName>
        <fullName evidence="4">Response regulator receiver domain-containing protein</fullName>
    </submittedName>
</protein>
<evidence type="ECO:0000256" key="2">
    <source>
        <dbReference type="PROSITE-ProRule" id="PRU00169"/>
    </source>
</evidence>
<dbReference type="EMBL" id="FQUG01000004">
    <property type="protein sequence ID" value="SHE76984.1"/>
    <property type="molecule type" value="Genomic_DNA"/>
</dbReference>
<dbReference type="InterPro" id="IPR050595">
    <property type="entry name" value="Bact_response_regulator"/>
</dbReference>
<dbReference type="PANTHER" id="PTHR44591:SF3">
    <property type="entry name" value="RESPONSE REGULATORY DOMAIN-CONTAINING PROTEIN"/>
    <property type="match status" value="1"/>
</dbReference>
<dbReference type="RefSeq" id="WP_072935207.1">
    <property type="nucleotide sequence ID" value="NZ_FQUG01000004.1"/>
</dbReference>
<feature type="domain" description="Response regulatory" evidence="3">
    <location>
        <begin position="132"/>
        <end position="247"/>
    </location>
</feature>
<evidence type="ECO:0000313" key="5">
    <source>
        <dbReference type="Proteomes" id="UP000184404"/>
    </source>
</evidence>
<dbReference type="Pfam" id="PF00072">
    <property type="entry name" value="Response_reg"/>
    <property type="match status" value="1"/>
</dbReference>
<dbReference type="InterPro" id="IPR001789">
    <property type="entry name" value="Sig_transdc_resp-reg_receiver"/>
</dbReference>
<keyword evidence="1 2" id="KW-0597">Phosphoprotein</keyword>
<dbReference type="CDD" id="cd00156">
    <property type="entry name" value="REC"/>
    <property type="match status" value="1"/>
</dbReference>
<dbReference type="Proteomes" id="UP000184404">
    <property type="component" value="Unassembled WGS sequence"/>
</dbReference>
<evidence type="ECO:0000313" key="4">
    <source>
        <dbReference type="EMBL" id="SHE76984.1"/>
    </source>
</evidence>
<accession>A0A1M4W6R8</accession>
<dbReference type="STRING" id="1123243.SAMN02745190_01123"/>
<keyword evidence="5" id="KW-1185">Reference proteome</keyword>
<dbReference type="SUPFAM" id="SSF52172">
    <property type="entry name" value="CheY-like"/>
    <property type="match status" value="1"/>
</dbReference>
<dbReference type="PANTHER" id="PTHR44591">
    <property type="entry name" value="STRESS RESPONSE REGULATOR PROTEIN 1"/>
    <property type="match status" value="1"/>
</dbReference>
<gene>
    <name evidence="4" type="ORF">SAMN02745190_01123</name>
</gene>
<sequence>MEKKAILIRNGSPFLVNAVQKNLEEAGYEVLPADATVASVSAKRKEADVLIFYLGSFVSDAAELLVYLKDLCVAEDKLLVLIGNPDELATVSATIPARLTAARFERPFDVNKLIDGLDRLVRVNDESSRRKSILLVDDDNVFLKTINEWLSVTYRVTIVNSGAQALMYLAENKPDLILLDYEMPVTSGPQVLEMIRNETNVDSIPVIFLTGKGDRESVMKVLELKPDGYLLKSTEKAALLKSIADFFEKKKYEQLQEMQSE</sequence>
<proteinExistence type="predicted"/>
<dbReference type="SMART" id="SM00448">
    <property type="entry name" value="REC"/>
    <property type="match status" value="1"/>
</dbReference>
<name>A0A1M4W6R8_9FIRM</name>